<gene>
    <name evidence="2" type="ORF">DBRI00130_LOCUS32344</name>
</gene>
<keyword evidence="1" id="KW-0472">Membrane</keyword>
<evidence type="ECO:0000313" key="2">
    <source>
        <dbReference type="EMBL" id="CAE4640275.1"/>
    </source>
</evidence>
<name>A0A7S4SB84_9STRA</name>
<dbReference type="InterPro" id="IPR006461">
    <property type="entry name" value="PLAC_motif_containing"/>
</dbReference>
<dbReference type="Pfam" id="PF04749">
    <property type="entry name" value="PLAC8"/>
    <property type="match status" value="1"/>
</dbReference>
<feature type="transmembrane region" description="Helical" evidence="1">
    <location>
        <begin position="194"/>
        <end position="213"/>
    </location>
</feature>
<proteinExistence type="predicted"/>
<sequence>MSSIKQYGTVPEASKVATEVTMVQVKAPATLSAGYKFDAISNGQTFSVTVPPEGVTEGQMITVPFTPVAIAAEATPINGSIIGEWKDGLCGCCKFGCCHPHLCCACMCPVALMGQVLTRMKMTWLGNTARNETEYRTTFRNTICVIIVCLLLTFIPRFEDPDPVWVRIEEGIKTPYYIREYPELPLWQNIVNKALNLSVALAPLYAFIVLVRLRRAVRKKYSIRDERCSSCEDCCCALYCGCCTVAQLARQTADYEVQRASCCTDTGLKPIPPVMTV</sequence>
<feature type="transmembrane region" description="Helical" evidence="1">
    <location>
        <begin position="138"/>
        <end position="155"/>
    </location>
</feature>
<keyword evidence="1" id="KW-1133">Transmembrane helix</keyword>
<protein>
    <submittedName>
        <fullName evidence="2">Uncharacterized protein</fullName>
    </submittedName>
</protein>
<keyword evidence="1" id="KW-0812">Transmembrane</keyword>
<evidence type="ECO:0000256" key="1">
    <source>
        <dbReference type="SAM" id="Phobius"/>
    </source>
</evidence>
<organism evidence="2">
    <name type="scientific">Ditylum brightwellii</name>
    <dbReference type="NCBI Taxonomy" id="49249"/>
    <lineage>
        <taxon>Eukaryota</taxon>
        <taxon>Sar</taxon>
        <taxon>Stramenopiles</taxon>
        <taxon>Ochrophyta</taxon>
        <taxon>Bacillariophyta</taxon>
        <taxon>Mediophyceae</taxon>
        <taxon>Lithodesmiophycidae</taxon>
        <taxon>Lithodesmiales</taxon>
        <taxon>Lithodesmiaceae</taxon>
        <taxon>Ditylum</taxon>
    </lineage>
</organism>
<dbReference type="AlphaFoldDB" id="A0A7S4SB84"/>
<dbReference type="EMBL" id="HBNS01041566">
    <property type="protein sequence ID" value="CAE4640275.1"/>
    <property type="molecule type" value="Transcribed_RNA"/>
</dbReference>
<reference evidence="2" key="1">
    <citation type="submission" date="2021-01" db="EMBL/GenBank/DDBJ databases">
        <authorList>
            <person name="Corre E."/>
            <person name="Pelletier E."/>
            <person name="Niang G."/>
            <person name="Scheremetjew M."/>
            <person name="Finn R."/>
            <person name="Kale V."/>
            <person name="Holt S."/>
            <person name="Cochrane G."/>
            <person name="Meng A."/>
            <person name="Brown T."/>
            <person name="Cohen L."/>
        </authorList>
    </citation>
    <scope>NUCLEOTIDE SEQUENCE</scope>
    <source>
        <strain evidence="2">GSO104</strain>
    </source>
</reference>
<dbReference type="NCBIfam" id="TIGR01571">
    <property type="entry name" value="A_thal_Cys_rich"/>
    <property type="match status" value="1"/>
</dbReference>
<accession>A0A7S4SB84</accession>